<proteinExistence type="predicted"/>
<dbReference type="RefSeq" id="WP_060446953.1">
    <property type="nucleotide sequence ID" value="NZ_BFPB01000033.1"/>
</dbReference>
<dbReference type="AlphaFoldDB" id="A0A2R4KLH5"/>
<dbReference type="Proteomes" id="UP000531761">
    <property type="component" value="Unassembled WGS sequence"/>
</dbReference>
<name>A0A2R4KLH5_ECOLX</name>
<accession>A0A2R4KLH5</accession>
<organism evidence="2">
    <name type="scientific">Escherichia coli</name>
    <dbReference type="NCBI Taxonomy" id="562"/>
    <lineage>
        <taxon>Bacteria</taxon>
        <taxon>Pseudomonadati</taxon>
        <taxon>Pseudomonadota</taxon>
        <taxon>Gammaproteobacteria</taxon>
        <taxon>Enterobacterales</taxon>
        <taxon>Enterobacteriaceae</taxon>
        <taxon>Escherichia</taxon>
    </lineage>
</organism>
<keyword evidence="1" id="KW-0472">Membrane</keyword>
<evidence type="ECO:0000313" key="2">
    <source>
        <dbReference type="EMBL" id="AVV60466.1"/>
    </source>
</evidence>
<reference evidence="2" key="1">
    <citation type="submission" date="2017-11" db="EMBL/GenBank/DDBJ databases">
        <title>Plasmid harboring IMP-8 metallo-beta-lactamase in E. coli isolates from Argentina.</title>
        <authorList>
            <person name="Elena A."/>
            <person name="Cejas D."/>
            <person name="Magarinos F."/>
            <person name="Gutkind G."/>
            <person name="Di Conza J."/>
            <person name="Radice M."/>
        </authorList>
    </citation>
    <scope>NUCLEOTIDE SEQUENCE</scope>
    <source>
        <strain evidence="2">G3216</strain>
        <plasmid evidence="2">pG3216.2</plasmid>
    </source>
</reference>
<keyword evidence="1" id="KW-0812">Transmembrane</keyword>
<evidence type="ECO:0000313" key="3">
    <source>
        <dbReference type="EMBL" id="MBB2466243.1"/>
    </source>
</evidence>
<sequence length="83" mass="9633">MSEFFFKEPLAGSAAIAAVICLILRIYIGRKQMDPLKPKQSEPEWAEMLNKNMGDKQQRKETFWRNAVIFFVLLGIVLHFFGK</sequence>
<gene>
    <name evidence="3" type="ORF">HEP30_009040</name>
</gene>
<evidence type="ECO:0000313" key="4">
    <source>
        <dbReference type="Proteomes" id="UP000531761"/>
    </source>
</evidence>
<geneLocation type="plasmid" evidence="2">
    <name>pG3216.2</name>
</geneLocation>
<reference evidence="3 4" key="2">
    <citation type="submission" date="2020-08" db="EMBL/GenBank/DDBJ databases">
        <title>Draft genome sequences of isolates of diverse host origin from the E. coli Reference Center.</title>
        <authorList>
            <person name="Lacher D.W."/>
            <person name="Mammel M.K."/>
            <person name="Gangiredla J."/>
            <person name="Gebru S.T."/>
            <person name="Barnaba T.J."/>
            <person name="Majowicz S.A."/>
            <person name="Dudley E.G."/>
        </authorList>
    </citation>
    <scope>NUCLEOTIDE SEQUENCE [LARGE SCALE GENOMIC DNA]</scope>
    <source>
        <strain evidence="3 4">10.0349</strain>
    </source>
</reference>
<feature type="transmembrane region" description="Helical" evidence="1">
    <location>
        <begin position="12"/>
        <end position="28"/>
    </location>
</feature>
<dbReference type="EMBL" id="MG550958">
    <property type="protein sequence ID" value="AVV60466.1"/>
    <property type="molecule type" value="Genomic_DNA"/>
</dbReference>
<evidence type="ECO:0000256" key="1">
    <source>
        <dbReference type="SAM" id="Phobius"/>
    </source>
</evidence>
<protein>
    <submittedName>
        <fullName evidence="2">Uncharacterized protein</fullName>
    </submittedName>
</protein>
<feature type="transmembrane region" description="Helical" evidence="1">
    <location>
        <begin position="63"/>
        <end position="82"/>
    </location>
</feature>
<dbReference type="EMBL" id="JABWMK020000011">
    <property type="protein sequence ID" value="MBB2466243.1"/>
    <property type="molecule type" value="Genomic_DNA"/>
</dbReference>
<keyword evidence="1" id="KW-1133">Transmembrane helix</keyword>
<keyword evidence="2" id="KW-0614">Plasmid</keyword>